<accession>A0A914PSC6</accession>
<evidence type="ECO:0000313" key="11">
    <source>
        <dbReference type="WBParaSite" id="PDA_v2.g19068.t1"/>
    </source>
</evidence>
<keyword evidence="8" id="KW-0375">Hydrogen ion transport</keyword>
<comment type="subcellular location">
    <subcellularLocation>
        <location evidence="1">Membrane</location>
        <topology evidence="1">Multi-pass membrane protein</topology>
    </subcellularLocation>
</comment>
<keyword evidence="7 8" id="KW-0472">Membrane</keyword>
<evidence type="ECO:0000256" key="6">
    <source>
        <dbReference type="ARBA" id="ARBA00023065"/>
    </source>
</evidence>
<keyword evidence="9" id="KW-0175">Coiled coil</keyword>
<evidence type="ECO:0000256" key="4">
    <source>
        <dbReference type="ARBA" id="ARBA00022692"/>
    </source>
</evidence>
<dbReference type="GO" id="GO:0005886">
    <property type="term" value="C:plasma membrane"/>
    <property type="evidence" value="ECO:0007669"/>
    <property type="project" value="TreeGrafter"/>
</dbReference>
<evidence type="ECO:0000256" key="5">
    <source>
        <dbReference type="ARBA" id="ARBA00022989"/>
    </source>
</evidence>
<dbReference type="WBParaSite" id="PDA_v2.g19068.t1">
    <property type="protein sequence ID" value="PDA_v2.g19068.t1"/>
    <property type="gene ID" value="PDA_v2.g19068"/>
</dbReference>
<keyword evidence="4 8" id="KW-0812">Transmembrane</keyword>
<keyword evidence="3 8" id="KW-0813">Transport</keyword>
<dbReference type="GO" id="GO:0033179">
    <property type="term" value="C:proton-transporting V-type ATPase, V0 domain"/>
    <property type="evidence" value="ECO:0007669"/>
    <property type="project" value="InterPro"/>
</dbReference>
<comment type="similarity">
    <text evidence="2 8">Belongs to the V-ATPase 116 kDa subunit family.</text>
</comment>
<proteinExistence type="inferred from homology"/>
<feature type="coiled-coil region" evidence="9">
    <location>
        <begin position="169"/>
        <end position="196"/>
    </location>
</feature>
<evidence type="ECO:0000313" key="10">
    <source>
        <dbReference type="Proteomes" id="UP000887578"/>
    </source>
</evidence>
<dbReference type="GO" id="GO:0046961">
    <property type="term" value="F:proton-transporting ATPase activity, rotational mechanism"/>
    <property type="evidence" value="ECO:0007669"/>
    <property type="project" value="InterPro"/>
</dbReference>
<dbReference type="Pfam" id="PF01496">
    <property type="entry name" value="V_ATPase_I"/>
    <property type="match status" value="1"/>
</dbReference>
<evidence type="ECO:0000256" key="9">
    <source>
        <dbReference type="SAM" id="Coils"/>
    </source>
</evidence>
<keyword evidence="5 8" id="KW-1133">Transmembrane helix</keyword>
<protein>
    <recommendedName>
        <fullName evidence="8">V-type proton ATPase subunit a</fullName>
    </recommendedName>
</protein>
<organism evidence="10 11">
    <name type="scientific">Panagrolaimus davidi</name>
    <dbReference type="NCBI Taxonomy" id="227884"/>
    <lineage>
        <taxon>Eukaryota</taxon>
        <taxon>Metazoa</taxon>
        <taxon>Ecdysozoa</taxon>
        <taxon>Nematoda</taxon>
        <taxon>Chromadorea</taxon>
        <taxon>Rhabditida</taxon>
        <taxon>Tylenchina</taxon>
        <taxon>Panagrolaimomorpha</taxon>
        <taxon>Panagrolaimoidea</taxon>
        <taxon>Panagrolaimidae</taxon>
        <taxon>Panagrolaimus</taxon>
    </lineage>
</organism>
<dbReference type="GO" id="GO:0007035">
    <property type="term" value="P:vacuolar acidification"/>
    <property type="evidence" value="ECO:0007669"/>
    <property type="project" value="TreeGrafter"/>
</dbReference>
<comment type="caution">
    <text evidence="8">Lacks conserved residue(s) required for the propagation of feature annotation.</text>
</comment>
<evidence type="ECO:0000256" key="3">
    <source>
        <dbReference type="ARBA" id="ARBA00022448"/>
    </source>
</evidence>
<dbReference type="PANTHER" id="PTHR11629">
    <property type="entry name" value="VACUOLAR PROTON ATPASES"/>
    <property type="match status" value="1"/>
</dbReference>
<comment type="function">
    <text evidence="8">Essential component of the vacuolar proton pump (V-ATPase), a multimeric enzyme that catalyzes the translocation of protons across the membranes. Required for assembly and activity of the V-ATPase.</text>
</comment>
<dbReference type="InterPro" id="IPR002490">
    <property type="entry name" value="V-ATPase_116kDa_su"/>
</dbReference>
<evidence type="ECO:0000256" key="8">
    <source>
        <dbReference type="RuleBase" id="RU361189"/>
    </source>
</evidence>
<sequence length="333" mass="38369">MHINYNRAREFRHVLQKVEAFFEVHLEDKAFNLLESGTGVNDVNEFGTPLTPLIEQNATPWFVSGMIEAAKRVSFERVLWRACRRTAFVRTADIDEMFEDSITGKPVEKCAFIIFFKGEKLQDIVNRVCEGFAIIKIFEKKTKHENTHFSFNAAQYRCPKTSRDRQLAIADITIRLNDLKTVLEQTEDQKISMLRNIAYDLPEWQREIHLQKSIYHTLNKFTYDSSGNFVIAECWVPDVHFESVKEALQKGSANSGTTIRPIINVLSTNETPPTYNRVNKFTAVFQSIVDSYGIACYREMNPAPYIIITFPFLFAVMFGDVGHGLKDSRRSKI</sequence>
<evidence type="ECO:0000256" key="1">
    <source>
        <dbReference type="ARBA" id="ARBA00004141"/>
    </source>
</evidence>
<evidence type="ECO:0000256" key="2">
    <source>
        <dbReference type="ARBA" id="ARBA00009904"/>
    </source>
</evidence>
<dbReference type="GO" id="GO:0051117">
    <property type="term" value="F:ATPase binding"/>
    <property type="evidence" value="ECO:0007669"/>
    <property type="project" value="TreeGrafter"/>
</dbReference>
<keyword evidence="10" id="KW-1185">Reference proteome</keyword>
<dbReference type="AlphaFoldDB" id="A0A914PSC6"/>
<dbReference type="Proteomes" id="UP000887578">
    <property type="component" value="Unplaced"/>
</dbReference>
<feature type="transmembrane region" description="Helical" evidence="8">
    <location>
        <begin position="305"/>
        <end position="325"/>
    </location>
</feature>
<evidence type="ECO:0000256" key="7">
    <source>
        <dbReference type="ARBA" id="ARBA00023136"/>
    </source>
</evidence>
<reference evidence="11" key="1">
    <citation type="submission" date="2022-11" db="UniProtKB">
        <authorList>
            <consortium name="WormBaseParasite"/>
        </authorList>
    </citation>
    <scope>IDENTIFICATION</scope>
</reference>
<name>A0A914PSC6_9BILA</name>
<dbReference type="GO" id="GO:0016471">
    <property type="term" value="C:vacuolar proton-transporting V-type ATPase complex"/>
    <property type="evidence" value="ECO:0007669"/>
    <property type="project" value="TreeGrafter"/>
</dbReference>
<keyword evidence="6 8" id="KW-0406">Ion transport</keyword>
<dbReference type="PANTHER" id="PTHR11629:SF56">
    <property type="entry name" value="V-TYPE PROTON ATPASE 116 KDA SUBUNIT A 4"/>
    <property type="match status" value="1"/>
</dbReference>